<proteinExistence type="inferred from homology"/>
<sequence>MNQSFVSLNKLHLLELQYADEIKALEPPHTYVPWVVLDGQPLYDDYVDIISLICKAYKGSKTPQACHGLSLPVTKHKDTDNNLDNKLRGCMMLAWLNLCRIME</sequence>
<comment type="similarity">
    <text evidence="2">Belongs to the GILT family.</text>
</comment>
<comment type="subcellular location">
    <subcellularLocation>
        <location evidence="1">Secreted</location>
    </subcellularLocation>
</comment>
<evidence type="ECO:0000256" key="3">
    <source>
        <dbReference type="ARBA" id="ARBA00022525"/>
    </source>
</evidence>
<organism evidence="6 7">
    <name type="scientific">Lactuca saligna</name>
    <name type="common">Willowleaf lettuce</name>
    <dbReference type="NCBI Taxonomy" id="75948"/>
    <lineage>
        <taxon>Eukaryota</taxon>
        <taxon>Viridiplantae</taxon>
        <taxon>Streptophyta</taxon>
        <taxon>Embryophyta</taxon>
        <taxon>Tracheophyta</taxon>
        <taxon>Spermatophyta</taxon>
        <taxon>Magnoliopsida</taxon>
        <taxon>eudicotyledons</taxon>
        <taxon>Gunneridae</taxon>
        <taxon>Pentapetalae</taxon>
        <taxon>asterids</taxon>
        <taxon>campanulids</taxon>
        <taxon>Asterales</taxon>
        <taxon>Asteraceae</taxon>
        <taxon>Cichorioideae</taxon>
        <taxon>Cichorieae</taxon>
        <taxon>Lactucinae</taxon>
        <taxon>Lactuca</taxon>
    </lineage>
</organism>
<dbReference type="AlphaFoldDB" id="A0AA35Z8Y2"/>
<dbReference type="PANTHER" id="PTHR13234">
    <property type="entry name" value="GAMMA-INTERFERON INDUCIBLE LYSOSOMAL THIOL REDUCTASE GILT"/>
    <property type="match status" value="1"/>
</dbReference>
<dbReference type="InterPro" id="IPR004911">
    <property type="entry name" value="Interferon-induced_GILT"/>
</dbReference>
<protein>
    <submittedName>
        <fullName evidence="6">Uncharacterized protein</fullName>
    </submittedName>
</protein>
<evidence type="ECO:0000256" key="1">
    <source>
        <dbReference type="ARBA" id="ARBA00004613"/>
    </source>
</evidence>
<evidence type="ECO:0000256" key="5">
    <source>
        <dbReference type="ARBA" id="ARBA00023180"/>
    </source>
</evidence>
<dbReference type="PANTHER" id="PTHR13234:SF8">
    <property type="entry name" value="GAMMA-INTERFERON-INDUCIBLE LYSOSOMAL THIOL REDUCTASE"/>
    <property type="match status" value="1"/>
</dbReference>
<dbReference type="EMBL" id="OX465081">
    <property type="protein sequence ID" value="CAI9288140.1"/>
    <property type="molecule type" value="Genomic_DNA"/>
</dbReference>
<keyword evidence="5" id="KW-0325">Glycoprotein</keyword>
<reference evidence="6" key="1">
    <citation type="submission" date="2023-04" db="EMBL/GenBank/DDBJ databases">
        <authorList>
            <person name="Vijverberg K."/>
            <person name="Xiong W."/>
            <person name="Schranz E."/>
        </authorList>
    </citation>
    <scope>NUCLEOTIDE SEQUENCE</scope>
</reference>
<name>A0AA35Z8Y2_LACSI</name>
<keyword evidence="7" id="KW-1185">Reference proteome</keyword>
<evidence type="ECO:0000313" key="6">
    <source>
        <dbReference type="EMBL" id="CAI9288140.1"/>
    </source>
</evidence>
<evidence type="ECO:0000256" key="4">
    <source>
        <dbReference type="ARBA" id="ARBA00022729"/>
    </source>
</evidence>
<keyword evidence="4" id="KW-0732">Signal</keyword>
<dbReference type="GO" id="GO:0016671">
    <property type="term" value="F:oxidoreductase activity, acting on a sulfur group of donors, disulfide as acceptor"/>
    <property type="evidence" value="ECO:0007669"/>
    <property type="project" value="InterPro"/>
</dbReference>
<dbReference type="GO" id="GO:0005576">
    <property type="term" value="C:extracellular region"/>
    <property type="evidence" value="ECO:0007669"/>
    <property type="project" value="UniProtKB-SubCell"/>
</dbReference>
<keyword evidence="3" id="KW-0964">Secreted</keyword>
<evidence type="ECO:0000313" key="7">
    <source>
        <dbReference type="Proteomes" id="UP001177003"/>
    </source>
</evidence>
<gene>
    <name evidence="6" type="ORF">LSALG_LOCUS27462</name>
</gene>
<evidence type="ECO:0000256" key="2">
    <source>
        <dbReference type="ARBA" id="ARBA00005679"/>
    </source>
</evidence>
<accession>A0AA35Z8Y2</accession>
<dbReference type="Proteomes" id="UP001177003">
    <property type="component" value="Chromosome 5"/>
</dbReference>